<dbReference type="RefSeq" id="WP_174654171.1">
    <property type="nucleotide sequence ID" value="NZ_JAKRVX010000002.1"/>
</dbReference>
<dbReference type="PANTHER" id="PTHR43135">
    <property type="entry name" value="ALPHA-D-RIBOSE 1-METHYLPHOSPHONATE 5-TRIPHOSPHATE DIPHOSPHATASE"/>
    <property type="match status" value="1"/>
</dbReference>
<proteinExistence type="predicted"/>
<dbReference type="InterPro" id="IPR011059">
    <property type="entry name" value="Metal-dep_hydrolase_composite"/>
</dbReference>
<keyword evidence="3" id="KW-1185">Reference proteome</keyword>
<feature type="domain" description="Amidohydrolase-related" evidence="1">
    <location>
        <begin position="46"/>
        <end position="375"/>
    </location>
</feature>
<name>A0AAE3FV49_9EURY</name>
<protein>
    <submittedName>
        <fullName evidence="2">Amidohydrolase family protein</fullName>
    </submittedName>
</protein>
<dbReference type="Gene3D" id="2.30.40.10">
    <property type="entry name" value="Urease, subunit C, domain 1"/>
    <property type="match status" value="1"/>
</dbReference>
<dbReference type="AlphaFoldDB" id="A0AAE3FV49"/>
<dbReference type="Gene3D" id="3.20.20.140">
    <property type="entry name" value="Metal-dependent hydrolases"/>
    <property type="match status" value="1"/>
</dbReference>
<evidence type="ECO:0000313" key="3">
    <source>
        <dbReference type="Proteomes" id="UP001203207"/>
    </source>
</evidence>
<dbReference type="SUPFAM" id="SSF51338">
    <property type="entry name" value="Composite domain of metallo-dependent hydrolases"/>
    <property type="match status" value="1"/>
</dbReference>
<dbReference type="GO" id="GO:0016810">
    <property type="term" value="F:hydrolase activity, acting on carbon-nitrogen (but not peptide) bonds"/>
    <property type="evidence" value="ECO:0007669"/>
    <property type="project" value="InterPro"/>
</dbReference>
<accession>A0AAE3FV49</accession>
<sequence length="383" mass="39705">MHVLSGGSVADADGTMEADVGIENGQIVAVGDSLSGDTETDVSGKFIAPGLIDAHVHLTMDGRADVSTVHNDSIATLSYRAAANLQKAISQGVTTVRDLGAGYEIALDARDAVSNGVLEGPRVHACGQNIIMTGGHGHWFGREADGYDEVTKAAREQLKAGADVLKCMATGGVLTEGAVTGAPELTVEEMTALVEAAVPTGTPTATHAHSEVGIKNAVKAGITSVEHGTFMDEEAAEMMADAGTFWVPTASALHGIVENGVEAGIPEDAVTKAEDAADRFEEAFEHALDADVRVAMGTDAGTPFNFFDEIPQEIKQMTDRGMTPNEALTAATVNGAELLGLDDVGMVESGYVADLVVLAENPNESASAWWDPEQVYTAGVQVV</sequence>
<comment type="caution">
    <text evidence="2">The sequence shown here is derived from an EMBL/GenBank/DDBJ whole genome shotgun (WGS) entry which is preliminary data.</text>
</comment>
<dbReference type="SUPFAM" id="SSF51556">
    <property type="entry name" value="Metallo-dependent hydrolases"/>
    <property type="match status" value="1"/>
</dbReference>
<dbReference type="Pfam" id="PF01979">
    <property type="entry name" value="Amidohydro_1"/>
    <property type="match status" value="1"/>
</dbReference>
<evidence type="ECO:0000259" key="1">
    <source>
        <dbReference type="Pfam" id="PF01979"/>
    </source>
</evidence>
<dbReference type="Proteomes" id="UP001203207">
    <property type="component" value="Unassembled WGS sequence"/>
</dbReference>
<dbReference type="InterPro" id="IPR006680">
    <property type="entry name" value="Amidohydro-rel"/>
</dbReference>
<dbReference type="InterPro" id="IPR032466">
    <property type="entry name" value="Metal_Hydrolase"/>
</dbReference>
<dbReference type="InterPro" id="IPR051781">
    <property type="entry name" value="Metallo-dep_Hydrolase"/>
</dbReference>
<gene>
    <name evidence="2" type="ORF">AArcSt2_04365</name>
</gene>
<dbReference type="EMBL" id="JAKRVX010000002">
    <property type="protein sequence ID" value="MCL9816172.1"/>
    <property type="molecule type" value="Genomic_DNA"/>
</dbReference>
<dbReference type="PANTHER" id="PTHR43135:SF3">
    <property type="entry name" value="ALPHA-D-RIBOSE 1-METHYLPHOSPHONATE 5-TRIPHOSPHATE DIPHOSPHATASE"/>
    <property type="match status" value="1"/>
</dbReference>
<reference evidence="2" key="1">
    <citation type="journal article" date="2022" name="Syst. Appl. Microbiol.">
        <title>Natronocalculus amylovorans gen. nov., sp. nov., and Natranaeroarchaeum aerophilus sp. nov., dominant culturable amylolytic natronoarchaea from hypersaline soda lakes in southwestern Siberia.</title>
        <authorList>
            <person name="Sorokin D.Y."/>
            <person name="Elcheninov A.G."/>
            <person name="Khizhniak T.V."/>
            <person name="Koenen M."/>
            <person name="Bale N.J."/>
            <person name="Damste J.S.S."/>
            <person name="Kublanov I.V."/>
        </authorList>
    </citation>
    <scope>NUCLEOTIDE SEQUENCE</scope>
    <source>
        <strain evidence="2">AArc-St2</strain>
    </source>
</reference>
<dbReference type="CDD" id="cd01299">
    <property type="entry name" value="Met_dep_hydrolase_A"/>
    <property type="match status" value="1"/>
</dbReference>
<reference evidence="2" key="2">
    <citation type="submission" date="2022-02" db="EMBL/GenBank/DDBJ databases">
        <authorList>
            <person name="Elcheninov A.G."/>
            <person name="Sorokin D.Y."/>
            <person name="Kublanov I.V."/>
        </authorList>
    </citation>
    <scope>NUCLEOTIDE SEQUENCE</scope>
    <source>
        <strain evidence="2">AArc-St2</strain>
    </source>
</reference>
<organism evidence="2 3">
    <name type="scientific">Natronocalculus amylovorans</name>
    <dbReference type="NCBI Taxonomy" id="2917812"/>
    <lineage>
        <taxon>Archaea</taxon>
        <taxon>Methanobacteriati</taxon>
        <taxon>Methanobacteriota</taxon>
        <taxon>Stenosarchaea group</taxon>
        <taxon>Halobacteria</taxon>
        <taxon>Halobacteriales</taxon>
        <taxon>Haloferacaceae</taxon>
        <taxon>Natronocalculus</taxon>
    </lineage>
</organism>
<dbReference type="InterPro" id="IPR057744">
    <property type="entry name" value="OTAase-like"/>
</dbReference>
<evidence type="ECO:0000313" key="2">
    <source>
        <dbReference type="EMBL" id="MCL9816172.1"/>
    </source>
</evidence>